<dbReference type="SUPFAM" id="SSF81383">
    <property type="entry name" value="F-box domain"/>
    <property type="match status" value="1"/>
</dbReference>
<dbReference type="Pfam" id="PF00646">
    <property type="entry name" value="F-box"/>
    <property type="match status" value="1"/>
</dbReference>
<feature type="domain" description="F-box protein AT5G49610-like beta-propeller" evidence="2">
    <location>
        <begin position="110"/>
        <end position="372"/>
    </location>
</feature>
<dbReference type="AlphaFoldDB" id="A0A5J9VYD5"/>
<reference evidence="3 4" key="1">
    <citation type="journal article" date="2019" name="Sci. Rep.">
        <title>A high-quality genome of Eragrostis curvula grass provides insights into Poaceae evolution and supports new strategies to enhance forage quality.</title>
        <authorList>
            <person name="Carballo J."/>
            <person name="Santos B.A.C.M."/>
            <person name="Zappacosta D."/>
            <person name="Garbus I."/>
            <person name="Selva J.P."/>
            <person name="Gallo C.A."/>
            <person name="Diaz A."/>
            <person name="Albertini E."/>
            <person name="Caccamo M."/>
            <person name="Echenique V."/>
        </authorList>
    </citation>
    <scope>NUCLEOTIDE SEQUENCE [LARGE SCALE GENOMIC DNA]</scope>
    <source>
        <strain evidence="4">cv. Victoria</strain>
        <tissue evidence="3">Leaf</tissue>
    </source>
</reference>
<comment type="caution">
    <text evidence="3">The sequence shown here is derived from an EMBL/GenBank/DDBJ whole genome shotgun (WGS) entry which is preliminary data.</text>
</comment>
<organism evidence="3 4">
    <name type="scientific">Eragrostis curvula</name>
    <name type="common">weeping love grass</name>
    <dbReference type="NCBI Taxonomy" id="38414"/>
    <lineage>
        <taxon>Eukaryota</taxon>
        <taxon>Viridiplantae</taxon>
        <taxon>Streptophyta</taxon>
        <taxon>Embryophyta</taxon>
        <taxon>Tracheophyta</taxon>
        <taxon>Spermatophyta</taxon>
        <taxon>Magnoliopsida</taxon>
        <taxon>Liliopsida</taxon>
        <taxon>Poales</taxon>
        <taxon>Poaceae</taxon>
        <taxon>PACMAD clade</taxon>
        <taxon>Chloridoideae</taxon>
        <taxon>Eragrostideae</taxon>
        <taxon>Eragrostidinae</taxon>
        <taxon>Eragrostis</taxon>
    </lineage>
</organism>
<protein>
    <submittedName>
        <fullName evidence="3">Uncharacterized protein</fullName>
    </submittedName>
</protein>
<proteinExistence type="predicted"/>
<feature type="domain" description="F-box" evidence="1">
    <location>
        <begin position="10"/>
        <end position="49"/>
    </location>
</feature>
<keyword evidence="4" id="KW-1185">Reference proteome</keyword>
<dbReference type="Gramene" id="TVU41462">
    <property type="protein sequence ID" value="TVU41462"/>
    <property type="gene ID" value="EJB05_14981"/>
</dbReference>
<gene>
    <name evidence="3" type="ORF">EJB05_14981</name>
</gene>
<sequence length="390" mass="43875">MAAEAPPLMDDLVEEILLRFPPDDPGSLLNAALVCKTWCRVVSGPGFNRRFREFHHRRRASPPPVLGFFCGICKPSDTFSDPGETGFMPLTPSFRRLPRAFSPSWRPVDARHGRVLFYDKHDVVVVKPKSVRLHLIVWDPITTGEVWRLPLVPMSTPMDRLARREGWSAALLCNHHVDSAFRVVVVATEEGLTSACVYSSEQHAWGVPISAQLHPFLRLIRGRNALIGNALYFKCEKSKILEYDMSKQHARLSLISQPPESQRRCIALMTADDGGLGFAVVLKSELYTWSRDGDGRWAQQRVYSLNNLLPSSQLSQDSRRKARARVVAAENACSVVFISTCIGLFIIDLKFGRVRKIHEFSHDRDILAIVPYASFCTPGTCLIPHETKCN</sequence>
<dbReference type="InterPro" id="IPR001810">
    <property type="entry name" value="F-box_dom"/>
</dbReference>
<evidence type="ECO:0000259" key="1">
    <source>
        <dbReference type="Pfam" id="PF00646"/>
    </source>
</evidence>
<name>A0A5J9VYD5_9POAL</name>
<accession>A0A5J9VYD5</accession>
<dbReference type="InterPro" id="IPR056594">
    <property type="entry name" value="AT5G49610-like_b-prop"/>
</dbReference>
<dbReference type="InterPro" id="IPR036047">
    <property type="entry name" value="F-box-like_dom_sf"/>
</dbReference>
<dbReference type="Proteomes" id="UP000324897">
    <property type="component" value="Chromosome 4"/>
</dbReference>
<dbReference type="EMBL" id="RWGY01000007">
    <property type="protein sequence ID" value="TVU41462.1"/>
    <property type="molecule type" value="Genomic_DNA"/>
</dbReference>
<dbReference type="PANTHER" id="PTHR32133:SF362">
    <property type="entry name" value="F-BOX DOMAIN-CONTAINING PROTEIN"/>
    <property type="match status" value="1"/>
</dbReference>
<evidence type="ECO:0000313" key="3">
    <source>
        <dbReference type="EMBL" id="TVU41462.1"/>
    </source>
</evidence>
<evidence type="ECO:0000313" key="4">
    <source>
        <dbReference type="Proteomes" id="UP000324897"/>
    </source>
</evidence>
<evidence type="ECO:0000259" key="2">
    <source>
        <dbReference type="Pfam" id="PF23635"/>
    </source>
</evidence>
<dbReference type="OrthoDB" id="10444679at2759"/>
<feature type="non-terminal residue" evidence="3">
    <location>
        <position position="1"/>
    </location>
</feature>
<dbReference type="PANTHER" id="PTHR32133">
    <property type="entry name" value="OS07G0120400 PROTEIN"/>
    <property type="match status" value="1"/>
</dbReference>
<dbReference type="Pfam" id="PF23635">
    <property type="entry name" value="Beta-prop_AT5G49610-like"/>
    <property type="match status" value="1"/>
</dbReference>